<evidence type="ECO:0000313" key="2">
    <source>
        <dbReference type="EMBL" id="CAH8360521.1"/>
    </source>
</evidence>
<name>A0ABC8KTN2_ERUVS</name>
<feature type="compositionally biased region" description="Polar residues" evidence="1">
    <location>
        <begin position="1"/>
        <end position="20"/>
    </location>
</feature>
<dbReference type="Proteomes" id="UP001642260">
    <property type="component" value="Unassembled WGS sequence"/>
</dbReference>
<proteinExistence type="predicted"/>
<comment type="caution">
    <text evidence="2">The sequence shown here is derived from an EMBL/GenBank/DDBJ whole genome shotgun (WGS) entry which is preliminary data.</text>
</comment>
<sequence>MEDSSCATKNQIRSSGFSTSQERKRRRLSEEVVGNSTDLSLLQSLKTVEESSEKSKLRK</sequence>
<gene>
    <name evidence="2" type="ORF">ERUC_LOCUS26277</name>
</gene>
<reference evidence="2 3" key="1">
    <citation type="submission" date="2022-03" db="EMBL/GenBank/DDBJ databases">
        <authorList>
            <person name="Macdonald S."/>
            <person name="Ahmed S."/>
            <person name="Newling K."/>
        </authorList>
    </citation>
    <scope>NUCLEOTIDE SEQUENCE [LARGE SCALE GENOMIC DNA]</scope>
</reference>
<dbReference type="EMBL" id="CAKOAT010286266">
    <property type="protein sequence ID" value="CAH8360521.1"/>
    <property type="molecule type" value="Genomic_DNA"/>
</dbReference>
<protein>
    <submittedName>
        <fullName evidence="2">Uncharacterized protein</fullName>
    </submittedName>
</protein>
<feature type="region of interest" description="Disordered" evidence="1">
    <location>
        <begin position="1"/>
        <end position="36"/>
    </location>
</feature>
<accession>A0ABC8KTN2</accession>
<dbReference type="AlphaFoldDB" id="A0ABC8KTN2"/>
<evidence type="ECO:0000256" key="1">
    <source>
        <dbReference type="SAM" id="MobiDB-lite"/>
    </source>
</evidence>
<keyword evidence="3" id="KW-1185">Reference proteome</keyword>
<organism evidence="2 3">
    <name type="scientific">Eruca vesicaria subsp. sativa</name>
    <name type="common">Garden rocket</name>
    <name type="synonym">Eruca sativa</name>
    <dbReference type="NCBI Taxonomy" id="29727"/>
    <lineage>
        <taxon>Eukaryota</taxon>
        <taxon>Viridiplantae</taxon>
        <taxon>Streptophyta</taxon>
        <taxon>Embryophyta</taxon>
        <taxon>Tracheophyta</taxon>
        <taxon>Spermatophyta</taxon>
        <taxon>Magnoliopsida</taxon>
        <taxon>eudicotyledons</taxon>
        <taxon>Gunneridae</taxon>
        <taxon>Pentapetalae</taxon>
        <taxon>rosids</taxon>
        <taxon>malvids</taxon>
        <taxon>Brassicales</taxon>
        <taxon>Brassicaceae</taxon>
        <taxon>Brassiceae</taxon>
        <taxon>Eruca</taxon>
    </lineage>
</organism>
<evidence type="ECO:0000313" key="3">
    <source>
        <dbReference type="Proteomes" id="UP001642260"/>
    </source>
</evidence>